<name>A0ABS8SGS3_DATST</name>
<gene>
    <name evidence="2" type="ORF">HAX54_036846</name>
</gene>
<sequence length="131" mass="14982">MAPNVECSRTTTKSARKNELHMRDENPGTPINFFIFNFTKDSSVVALKVLWSLQNHRLSLNVYFEESHPVNHHSTHAINHYQCMLVAIVFESKKLSEVIGEDKLQCGVTDGGRKMVLLISKHYKKEKVSLI</sequence>
<organism evidence="2 3">
    <name type="scientific">Datura stramonium</name>
    <name type="common">Jimsonweed</name>
    <name type="synonym">Common thornapple</name>
    <dbReference type="NCBI Taxonomy" id="4076"/>
    <lineage>
        <taxon>Eukaryota</taxon>
        <taxon>Viridiplantae</taxon>
        <taxon>Streptophyta</taxon>
        <taxon>Embryophyta</taxon>
        <taxon>Tracheophyta</taxon>
        <taxon>Spermatophyta</taxon>
        <taxon>Magnoliopsida</taxon>
        <taxon>eudicotyledons</taxon>
        <taxon>Gunneridae</taxon>
        <taxon>Pentapetalae</taxon>
        <taxon>asterids</taxon>
        <taxon>lamiids</taxon>
        <taxon>Solanales</taxon>
        <taxon>Solanaceae</taxon>
        <taxon>Solanoideae</taxon>
        <taxon>Datureae</taxon>
        <taxon>Datura</taxon>
    </lineage>
</organism>
<protein>
    <submittedName>
        <fullName evidence="2">Uncharacterized protein</fullName>
    </submittedName>
</protein>
<proteinExistence type="predicted"/>
<comment type="caution">
    <text evidence="2">The sequence shown here is derived from an EMBL/GenBank/DDBJ whole genome shotgun (WGS) entry which is preliminary data.</text>
</comment>
<keyword evidence="3" id="KW-1185">Reference proteome</keyword>
<evidence type="ECO:0000313" key="3">
    <source>
        <dbReference type="Proteomes" id="UP000823775"/>
    </source>
</evidence>
<dbReference type="Proteomes" id="UP000823775">
    <property type="component" value="Unassembled WGS sequence"/>
</dbReference>
<dbReference type="EMBL" id="JACEIK010000490">
    <property type="protein sequence ID" value="MCD7457995.1"/>
    <property type="molecule type" value="Genomic_DNA"/>
</dbReference>
<feature type="region of interest" description="Disordered" evidence="1">
    <location>
        <begin position="1"/>
        <end position="24"/>
    </location>
</feature>
<accession>A0ABS8SGS3</accession>
<evidence type="ECO:0000313" key="2">
    <source>
        <dbReference type="EMBL" id="MCD7457995.1"/>
    </source>
</evidence>
<evidence type="ECO:0000256" key="1">
    <source>
        <dbReference type="SAM" id="MobiDB-lite"/>
    </source>
</evidence>
<reference evidence="2 3" key="1">
    <citation type="journal article" date="2021" name="BMC Genomics">
        <title>Datura genome reveals duplications of psychoactive alkaloid biosynthetic genes and high mutation rate following tissue culture.</title>
        <authorList>
            <person name="Rajewski A."/>
            <person name="Carter-House D."/>
            <person name="Stajich J."/>
            <person name="Litt A."/>
        </authorList>
    </citation>
    <scope>NUCLEOTIDE SEQUENCE [LARGE SCALE GENOMIC DNA]</scope>
    <source>
        <strain evidence="2">AR-01</strain>
    </source>
</reference>